<comment type="caution">
    <text evidence="3">The sequence shown here is derived from an EMBL/GenBank/DDBJ whole genome shotgun (WGS) entry which is preliminary data.</text>
</comment>
<keyword evidence="2 3" id="KW-0808">Transferase</keyword>
<dbReference type="PATRIC" id="fig|1618442.3.peg.362"/>
<evidence type="ECO:0000313" key="4">
    <source>
        <dbReference type="Proteomes" id="UP000034320"/>
    </source>
</evidence>
<protein>
    <submittedName>
        <fullName evidence="3">Polysaccharide pyruvyl transferase CsaB</fullName>
    </submittedName>
</protein>
<dbReference type="GO" id="GO:0016758">
    <property type="term" value="F:hexosyltransferase activity"/>
    <property type="evidence" value="ECO:0007669"/>
    <property type="project" value="TreeGrafter"/>
</dbReference>
<name>A0A0G0ZF19_9BACT</name>
<reference evidence="3 4" key="1">
    <citation type="journal article" date="2015" name="Nature">
        <title>rRNA introns, odd ribosomes, and small enigmatic genomes across a large radiation of phyla.</title>
        <authorList>
            <person name="Brown C.T."/>
            <person name="Hug L.A."/>
            <person name="Thomas B.C."/>
            <person name="Sharon I."/>
            <person name="Castelle C.J."/>
            <person name="Singh A."/>
            <person name="Wilkins M.J."/>
            <person name="Williams K.H."/>
            <person name="Banfield J.F."/>
        </authorList>
    </citation>
    <scope>NUCLEOTIDE SEQUENCE [LARGE SCALE GENOMIC DNA]</scope>
</reference>
<evidence type="ECO:0000313" key="3">
    <source>
        <dbReference type="EMBL" id="KKS47322.1"/>
    </source>
</evidence>
<dbReference type="PANTHER" id="PTHR34136">
    <property type="match status" value="1"/>
</dbReference>
<accession>A0A0G0ZF19</accession>
<dbReference type="Pfam" id="PF03808">
    <property type="entry name" value="Glyco_tran_WecG"/>
    <property type="match status" value="1"/>
</dbReference>
<evidence type="ECO:0000256" key="2">
    <source>
        <dbReference type="ARBA" id="ARBA00022679"/>
    </source>
</evidence>
<organism evidence="3 4">
    <name type="scientific">Candidatus Gottesmanbacteria bacterium GW2011_GWA2_42_18</name>
    <dbReference type="NCBI Taxonomy" id="1618442"/>
    <lineage>
        <taxon>Bacteria</taxon>
        <taxon>Candidatus Gottesmaniibacteriota</taxon>
    </lineage>
</organism>
<keyword evidence="1" id="KW-0328">Glycosyltransferase</keyword>
<dbReference type="EMBL" id="LCDD01000006">
    <property type="protein sequence ID" value="KKS47322.1"/>
    <property type="molecule type" value="Genomic_DNA"/>
</dbReference>
<dbReference type="Proteomes" id="UP000034320">
    <property type="component" value="Unassembled WGS sequence"/>
</dbReference>
<evidence type="ECO:0000256" key="1">
    <source>
        <dbReference type="ARBA" id="ARBA00022676"/>
    </source>
</evidence>
<sequence length="279" mass="32115">MSQNTIKILGVKITTENEYSILEKIDKYFKNGKSRKAKGKSDGVKPLVIFTPNPEIVVFAEKNKTFRQTVNTGQINLPDGAGIVWAVEKKYKLKIRRISGVDFMLSLCRQAVKRNDRIGLIGGRTGLAVQTAECLRKLNQGLKIDVLGEPEIKIRNSEFEILNYNKGKVINSEKYFENLINAIEQRKIDVLFVALGFPKQEFFIQKLKEKMQQSNWGKPLVMMAVGGSFDYLSGKAKRAPKWLRDSGWEWAYRLVKEPWRLKRHLAGSVFFPQIYFRQH</sequence>
<dbReference type="CDD" id="cd06533">
    <property type="entry name" value="Glyco_transf_WecG_TagA"/>
    <property type="match status" value="1"/>
</dbReference>
<proteinExistence type="predicted"/>
<dbReference type="NCBIfam" id="TIGR00696">
    <property type="entry name" value="wecG_tagA_cpsF"/>
    <property type="match status" value="1"/>
</dbReference>
<dbReference type="PANTHER" id="PTHR34136:SF1">
    <property type="entry name" value="UDP-N-ACETYL-D-MANNOSAMINURONIC ACID TRANSFERASE"/>
    <property type="match status" value="1"/>
</dbReference>
<dbReference type="AlphaFoldDB" id="A0A0G0ZF19"/>
<gene>
    <name evidence="3" type="ORF">UV09_C0006G0031</name>
</gene>
<dbReference type="InterPro" id="IPR004629">
    <property type="entry name" value="WecG_TagA_CpsF"/>
</dbReference>